<protein>
    <submittedName>
        <fullName evidence="1">Uncharacterized protein</fullName>
    </submittedName>
</protein>
<sequence>MSSNLDDLMHSLSFNRAYEKYTIEHKESTNQLLQNLQNQLKESYLTGYNDGHQNGVEDGLMDAKFKMLVKLAVHTDLEDQVILKVLEKEDNENYIDALKQLRKKQQEQK</sequence>
<reference evidence="2" key="1">
    <citation type="submission" date="2017-11" db="EMBL/GenBank/DDBJ databases">
        <authorList>
            <person name="Zhu W."/>
        </authorList>
    </citation>
    <scope>NUCLEOTIDE SEQUENCE [LARGE SCALE GENOMIC DNA]</scope>
    <source>
        <strain evidence="2">CAU 1051</strain>
    </source>
</reference>
<dbReference type="Proteomes" id="UP000256520">
    <property type="component" value="Unassembled WGS sequence"/>
</dbReference>
<dbReference type="EMBL" id="PIOD01000009">
    <property type="protein sequence ID" value="RDW18786.1"/>
    <property type="molecule type" value="Genomic_DNA"/>
</dbReference>
<evidence type="ECO:0000313" key="2">
    <source>
        <dbReference type="Proteomes" id="UP000256520"/>
    </source>
</evidence>
<comment type="caution">
    <text evidence="1">The sequence shown here is derived from an EMBL/GenBank/DDBJ whole genome shotgun (WGS) entry which is preliminary data.</text>
</comment>
<name>A0A3D8PRM7_9BACI</name>
<accession>A0A3D8PRM7</accession>
<dbReference type="RefSeq" id="WP_115749613.1">
    <property type="nucleotide sequence ID" value="NZ_PIOD01000009.1"/>
</dbReference>
<keyword evidence="2" id="KW-1185">Reference proteome</keyword>
<evidence type="ECO:0000313" key="1">
    <source>
        <dbReference type="EMBL" id="RDW18786.1"/>
    </source>
</evidence>
<proteinExistence type="predicted"/>
<gene>
    <name evidence="1" type="ORF">CWR45_09330</name>
</gene>
<dbReference type="OrthoDB" id="2970141at2"/>
<dbReference type="AlphaFoldDB" id="A0A3D8PRM7"/>
<organism evidence="1 2">
    <name type="scientific">Oceanobacillus chungangensis</name>
    <dbReference type="NCBI Taxonomy" id="1229152"/>
    <lineage>
        <taxon>Bacteria</taxon>
        <taxon>Bacillati</taxon>
        <taxon>Bacillota</taxon>
        <taxon>Bacilli</taxon>
        <taxon>Bacillales</taxon>
        <taxon>Bacillaceae</taxon>
        <taxon>Oceanobacillus</taxon>
    </lineage>
</organism>